<proteinExistence type="predicted"/>
<name>A0AAD1YME9_9LAMI</name>
<dbReference type="Pfam" id="PF00076">
    <property type="entry name" value="RRM_1"/>
    <property type="match status" value="1"/>
</dbReference>
<reference evidence="3" key="1">
    <citation type="submission" date="2023-05" db="EMBL/GenBank/DDBJ databases">
        <authorList>
            <person name="Huff M."/>
        </authorList>
    </citation>
    <scope>NUCLEOTIDE SEQUENCE</scope>
</reference>
<dbReference type="Proteomes" id="UP000834106">
    <property type="component" value="Chromosome 1"/>
</dbReference>
<keyword evidence="4" id="KW-1185">Reference proteome</keyword>
<dbReference type="SMART" id="SM00360">
    <property type="entry name" value="RRM"/>
    <property type="match status" value="1"/>
</dbReference>
<accession>A0AAD1YME9</accession>
<evidence type="ECO:0000256" key="1">
    <source>
        <dbReference type="PROSITE-ProRule" id="PRU00176"/>
    </source>
</evidence>
<organism evidence="3 4">
    <name type="scientific">Fraxinus pennsylvanica</name>
    <dbReference type="NCBI Taxonomy" id="56036"/>
    <lineage>
        <taxon>Eukaryota</taxon>
        <taxon>Viridiplantae</taxon>
        <taxon>Streptophyta</taxon>
        <taxon>Embryophyta</taxon>
        <taxon>Tracheophyta</taxon>
        <taxon>Spermatophyta</taxon>
        <taxon>Magnoliopsida</taxon>
        <taxon>eudicotyledons</taxon>
        <taxon>Gunneridae</taxon>
        <taxon>Pentapetalae</taxon>
        <taxon>asterids</taxon>
        <taxon>lamiids</taxon>
        <taxon>Lamiales</taxon>
        <taxon>Oleaceae</taxon>
        <taxon>Oleeae</taxon>
        <taxon>Fraxinus</taxon>
    </lineage>
</organism>
<dbReference type="InterPro" id="IPR000504">
    <property type="entry name" value="RRM_dom"/>
</dbReference>
<dbReference type="PANTHER" id="PTHR48035:SF2">
    <property type="entry name" value="RNA-BINDING REGION RNP-1 DOMAIN-CONTAINING PROTEIN"/>
    <property type="match status" value="1"/>
</dbReference>
<dbReference type="AlphaFoldDB" id="A0AAD1YME9"/>
<evidence type="ECO:0000313" key="4">
    <source>
        <dbReference type="Proteomes" id="UP000834106"/>
    </source>
</evidence>
<protein>
    <recommendedName>
        <fullName evidence="2">RRM domain-containing protein</fullName>
    </recommendedName>
</protein>
<dbReference type="InterPro" id="IPR012677">
    <property type="entry name" value="Nucleotide-bd_a/b_plait_sf"/>
</dbReference>
<gene>
    <name evidence="3" type="ORF">FPE_LOCUS931</name>
</gene>
<dbReference type="GO" id="GO:0003723">
    <property type="term" value="F:RNA binding"/>
    <property type="evidence" value="ECO:0007669"/>
    <property type="project" value="UniProtKB-UniRule"/>
</dbReference>
<dbReference type="SUPFAM" id="SSF54928">
    <property type="entry name" value="RNA-binding domain, RBD"/>
    <property type="match status" value="1"/>
</dbReference>
<keyword evidence="1" id="KW-0694">RNA-binding</keyword>
<sequence length="265" mass="29535">MRLFVRGISWEATDEVLKQHFSKYGTMVGSEIVKDRNSGHPRGFAFVAFSQSSFVNHALKDSHHILGRTLSGKLVVVKRAIPKDGISSSSNRYGMLGGEQRFNYDQQGGLPYNDRFGYLPSEYGSLAGYPYGAGSFGGGYGEIGYGLNPGAPTSPWRRPEMVGDRESFLLYSSAAPVYLTYFNGGAGVMCTTATTLLHSQVRTAKVEKRINEIINRLNRTKVERNPDFKAERKAVHAAERSERKQQFREKASHNFSVNFIAVKYI</sequence>
<evidence type="ECO:0000313" key="3">
    <source>
        <dbReference type="EMBL" id="CAI9753500.1"/>
    </source>
</evidence>
<dbReference type="InterPro" id="IPR053260">
    <property type="entry name" value="hnRNP"/>
</dbReference>
<evidence type="ECO:0000259" key="2">
    <source>
        <dbReference type="PROSITE" id="PS50102"/>
    </source>
</evidence>
<dbReference type="EMBL" id="OU503036">
    <property type="protein sequence ID" value="CAI9753500.1"/>
    <property type="molecule type" value="Genomic_DNA"/>
</dbReference>
<feature type="domain" description="RRM" evidence="2">
    <location>
        <begin position="1"/>
        <end position="82"/>
    </location>
</feature>
<dbReference type="PANTHER" id="PTHR48035">
    <property type="entry name" value="HETEROGENEOUS NUCLEAR RIBONUCLEOPROTEIN 1"/>
    <property type="match status" value="1"/>
</dbReference>
<dbReference type="Gene3D" id="3.30.70.330">
    <property type="match status" value="1"/>
</dbReference>
<dbReference type="InterPro" id="IPR035979">
    <property type="entry name" value="RBD_domain_sf"/>
</dbReference>
<dbReference type="PROSITE" id="PS50102">
    <property type="entry name" value="RRM"/>
    <property type="match status" value="1"/>
</dbReference>